<feature type="domain" description="Fucolectin tachylectin-4 pentraxin-1" evidence="8">
    <location>
        <begin position="163"/>
        <end position="302"/>
    </location>
</feature>
<gene>
    <name evidence="9" type="ORF">C7M84_006453</name>
</gene>
<dbReference type="InterPro" id="IPR051941">
    <property type="entry name" value="BG_Antigen-Binding_Lectin"/>
</dbReference>
<dbReference type="InterPro" id="IPR008979">
    <property type="entry name" value="Galactose-bd-like_sf"/>
</dbReference>
<evidence type="ECO:0000313" key="10">
    <source>
        <dbReference type="Proteomes" id="UP000283509"/>
    </source>
</evidence>
<dbReference type="SUPFAM" id="SSF49785">
    <property type="entry name" value="Galactose-binding domain-like"/>
    <property type="match status" value="1"/>
</dbReference>
<keyword evidence="5" id="KW-0430">Lectin</keyword>
<evidence type="ECO:0000256" key="7">
    <source>
        <dbReference type="ARBA" id="ARBA00023157"/>
    </source>
</evidence>
<keyword evidence="4" id="KW-0479">Metal-binding</keyword>
<evidence type="ECO:0000256" key="1">
    <source>
        <dbReference type="ARBA" id="ARBA00002219"/>
    </source>
</evidence>
<reference evidence="9 10" key="2">
    <citation type="submission" date="2019-01" db="EMBL/GenBank/DDBJ databases">
        <title>The decoding of complex shrimp genome reveals the adaptation for benthos swimmer, frequently molting mechanism and breeding impact on genome.</title>
        <authorList>
            <person name="Sun Y."/>
            <person name="Gao Y."/>
            <person name="Yu Y."/>
        </authorList>
    </citation>
    <scope>NUCLEOTIDE SEQUENCE [LARGE SCALE GENOMIC DNA]</scope>
    <source>
        <tissue evidence="9">Muscle</tissue>
    </source>
</reference>
<dbReference type="Gene3D" id="2.60.120.260">
    <property type="entry name" value="Galactose-binding domain-like"/>
    <property type="match status" value="1"/>
</dbReference>
<comment type="similarity">
    <text evidence="2">Belongs to the fucolectin family.</text>
</comment>
<dbReference type="PANTHER" id="PTHR45713:SF6">
    <property type="entry name" value="F5_8 TYPE C DOMAIN-CONTAINING PROTEIN"/>
    <property type="match status" value="1"/>
</dbReference>
<dbReference type="GO" id="GO:0042806">
    <property type="term" value="F:fucose binding"/>
    <property type="evidence" value="ECO:0007669"/>
    <property type="project" value="UniProtKB-ARBA"/>
</dbReference>
<evidence type="ECO:0000256" key="6">
    <source>
        <dbReference type="ARBA" id="ARBA00022837"/>
    </source>
</evidence>
<evidence type="ECO:0000256" key="5">
    <source>
        <dbReference type="ARBA" id="ARBA00022734"/>
    </source>
</evidence>
<dbReference type="PANTHER" id="PTHR45713">
    <property type="entry name" value="FTP DOMAIN-CONTAINING PROTEIN"/>
    <property type="match status" value="1"/>
</dbReference>
<evidence type="ECO:0000313" key="9">
    <source>
        <dbReference type="EMBL" id="ROT85794.1"/>
    </source>
</evidence>
<accession>A0A423UAP2</accession>
<keyword evidence="10" id="KW-1185">Reference proteome</keyword>
<comment type="function">
    <text evidence="1">Acts as a defensive agent. Recognizes blood group fucosylated oligosaccharides including A, B, H and Lewis B-type antigens. Does not recognize Lewis A antigen and has low affinity for monovalent haptens.</text>
</comment>
<evidence type="ECO:0000256" key="3">
    <source>
        <dbReference type="ARBA" id="ARBA00011233"/>
    </source>
</evidence>
<sequence>MPGNISRCLRVGLSGRSVEAERRRTPIEAQAAVLLPSTALRYAPFQSSKPTPSSQRGEMHPRLLVASFGAWAWAYLTLEAAGQVYMASRPMDCLPSYEDRIVRTARSKIHCSALCRSLLCLVFSYSDGVCDMRGVGLEDPADTRLYTKFSLPSLSPLQEVSRGKNVSSTPELYPWYIPENAIDGDNTTIYHGYNNIQHPWWMIDLQAPTYVFIVDIIPRQNSFEYRFHDIEVRVGVTPPIDDNFSLWPLLGFYKGPYELSQGVIRFANSTGICGQYVAVQRVSSDVDQLQLAEVLVFAKTILI</sequence>
<keyword evidence="6" id="KW-0106">Calcium</keyword>
<comment type="subunit">
    <text evidence="3">Homotrimer.</text>
</comment>
<dbReference type="Proteomes" id="UP000283509">
    <property type="component" value="Unassembled WGS sequence"/>
</dbReference>
<evidence type="ECO:0000259" key="8">
    <source>
        <dbReference type="SMART" id="SM00607"/>
    </source>
</evidence>
<keyword evidence="7" id="KW-1015">Disulfide bond</keyword>
<dbReference type="EMBL" id="QCYY01000182">
    <property type="protein sequence ID" value="ROT85794.1"/>
    <property type="molecule type" value="Genomic_DNA"/>
</dbReference>
<dbReference type="SMART" id="SM00607">
    <property type="entry name" value="FTP"/>
    <property type="match status" value="1"/>
</dbReference>
<dbReference type="Pfam" id="PF22633">
    <property type="entry name" value="F5_F8_type_C_2"/>
    <property type="match status" value="1"/>
</dbReference>
<dbReference type="GO" id="GO:0010185">
    <property type="term" value="P:regulation of cellular defense response"/>
    <property type="evidence" value="ECO:0007669"/>
    <property type="project" value="UniProtKB-ARBA"/>
</dbReference>
<dbReference type="GO" id="GO:0046872">
    <property type="term" value="F:metal ion binding"/>
    <property type="evidence" value="ECO:0007669"/>
    <property type="project" value="UniProtKB-KW"/>
</dbReference>
<name>A0A423UAP2_PENVA</name>
<evidence type="ECO:0000256" key="4">
    <source>
        <dbReference type="ARBA" id="ARBA00022723"/>
    </source>
</evidence>
<dbReference type="OrthoDB" id="6368151at2759"/>
<dbReference type="AlphaFoldDB" id="A0A423UAP2"/>
<protein>
    <submittedName>
        <fullName evidence="9">Tachylectin</fullName>
    </submittedName>
</protein>
<dbReference type="GO" id="GO:0001868">
    <property type="term" value="P:regulation of complement activation, lectin pathway"/>
    <property type="evidence" value="ECO:0007669"/>
    <property type="project" value="UniProtKB-ARBA"/>
</dbReference>
<evidence type="ECO:0000256" key="2">
    <source>
        <dbReference type="ARBA" id="ARBA00010147"/>
    </source>
</evidence>
<organism evidence="9 10">
    <name type="scientific">Penaeus vannamei</name>
    <name type="common">Whiteleg shrimp</name>
    <name type="synonym">Litopenaeus vannamei</name>
    <dbReference type="NCBI Taxonomy" id="6689"/>
    <lineage>
        <taxon>Eukaryota</taxon>
        <taxon>Metazoa</taxon>
        <taxon>Ecdysozoa</taxon>
        <taxon>Arthropoda</taxon>
        <taxon>Crustacea</taxon>
        <taxon>Multicrustacea</taxon>
        <taxon>Malacostraca</taxon>
        <taxon>Eumalacostraca</taxon>
        <taxon>Eucarida</taxon>
        <taxon>Decapoda</taxon>
        <taxon>Dendrobranchiata</taxon>
        <taxon>Penaeoidea</taxon>
        <taxon>Penaeidae</taxon>
        <taxon>Penaeus</taxon>
    </lineage>
</organism>
<comment type="caution">
    <text evidence="9">The sequence shown here is derived from an EMBL/GenBank/DDBJ whole genome shotgun (WGS) entry which is preliminary data.</text>
</comment>
<reference evidence="9 10" key="1">
    <citation type="submission" date="2018-04" db="EMBL/GenBank/DDBJ databases">
        <authorList>
            <person name="Zhang X."/>
            <person name="Yuan J."/>
            <person name="Li F."/>
            <person name="Xiang J."/>
        </authorList>
    </citation>
    <scope>NUCLEOTIDE SEQUENCE [LARGE SCALE GENOMIC DNA]</scope>
    <source>
        <tissue evidence="9">Muscle</tissue>
    </source>
</reference>
<proteinExistence type="inferred from homology"/>
<dbReference type="InterPro" id="IPR006585">
    <property type="entry name" value="FTP1"/>
</dbReference>